<dbReference type="Proteomes" id="UP000318453">
    <property type="component" value="Chromosome"/>
</dbReference>
<proteinExistence type="predicted"/>
<dbReference type="Pfam" id="PF00400">
    <property type="entry name" value="WD40"/>
    <property type="match status" value="4"/>
</dbReference>
<accession>A0A5B8NKK9</accession>
<reference evidence="4" key="1">
    <citation type="submission" date="2019-08" db="EMBL/GenBank/DDBJ databases">
        <title>Carotenoids and Carotenoid Binding Proteins in the Halophilic Cyanobacterium Euhalothece sp. ZM00.</title>
        <authorList>
            <person name="Cho S.M."/>
            <person name="Song J.Y."/>
            <person name="Park Y.-I."/>
        </authorList>
    </citation>
    <scope>NUCLEOTIDE SEQUENCE [LARGE SCALE GENOMIC DNA]</scope>
    <source>
        <strain evidence="4">Z-M001</strain>
    </source>
</reference>
<evidence type="ECO:0000313" key="5">
    <source>
        <dbReference type="Proteomes" id="UP000318453"/>
    </source>
</evidence>
<dbReference type="SUPFAM" id="SSF50998">
    <property type="entry name" value="Quinoprotein alcohol dehydrogenase-like"/>
    <property type="match status" value="1"/>
</dbReference>
<dbReference type="KEGG" id="enn:FRE64_05995"/>
<organism evidence="4 5">
    <name type="scientific">Euhalothece natronophila Z-M001</name>
    <dbReference type="NCBI Taxonomy" id="522448"/>
    <lineage>
        <taxon>Bacteria</taxon>
        <taxon>Bacillati</taxon>
        <taxon>Cyanobacteriota</taxon>
        <taxon>Cyanophyceae</taxon>
        <taxon>Oscillatoriophycideae</taxon>
        <taxon>Chroococcales</taxon>
        <taxon>Halothecacae</taxon>
        <taxon>Halothece cluster</taxon>
        <taxon>Euhalothece</taxon>
    </lineage>
</organism>
<evidence type="ECO:0000256" key="1">
    <source>
        <dbReference type="ARBA" id="ARBA00022574"/>
    </source>
</evidence>
<dbReference type="PANTHER" id="PTHR19848:SF0">
    <property type="entry name" value="NOTCHLESS PROTEIN HOMOLOG 1"/>
    <property type="match status" value="1"/>
</dbReference>
<dbReference type="InterPro" id="IPR024977">
    <property type="entry name" value="Apc4-like_WD40_dom"/>
</dbReference>
<dbReference type="RefSeq" id="WP_146295117.1">
    <property type="nucleotide sequence ID" value="NZ_CP042326.1"/>
</dbReference>
<dbReference type="Gene3D" id="2.130.10.10">
    <property type="entry name" value="YVTN repeat-like/Quinoprotein amine dehydrogenase"/>
    <property type="match status" value="2"/>
</dbReference>
<keyword evidence="2" id="KW-0677">Repeat</keyword>
<keyword evidence="5" id="KW-1185">Reference proteome</keyword>
<dbReference type="PANTHER" id="PTHR19848">
    <property type="entry name" value="WD40 REPEAT PROTEIN"/>
    <property type="match status" value="1"/>
</dbReference>
<gene>
    <name evidence="4" type="ORF">FRE64_05995</name>
</gene>
<name>A0A5B8NKK9_9CHRO</name>
<dbReference type="InterPro" id="IPR015943">
    <property type="entry name" value="WD40/YVTN_repeat-like_dom_sf"/>
</dbReference>
<dbReference type="EMBL" id="CP042326">
    <property type="protein sequence ID" value="QDZ39516.1"/>
    <property type="molecule type" value="Genomic_DNA"/>
</dbReference>
<feature type="domain" description="Anaphase-promoting complex subunit 4-like WD40" evidence="3">
    <location>
        <begin position="26"/>
        <end position="90"/>
    </location>
</feature>
<dbReference type="InterPro" id="IPR001680">
    <property type="entry name" value="WD40_rpt"/>
</dbReference>
<evidence type="ECO:0000313" key="4">
    <source>
        <dbReference type="EMBL" id="QDZ39516.1"/>
    </source>
</evidence>
<sequence length="355" mass="39342">MSSLLVKLKTRLKHTEQLSDYISAIAWSPKKQILASCSAVGELYLSSLNGHSVALHQAGEMALNCLGFSAEGNFLATAGQAGTLEIWNLQGETPTLIWERNYPSTWLDTLQWHPQKSLLAYAVGREVHILDLEQDVIIATLPFENSSIFDLSWHPKQDYLAVSGDGGVKVWNLNDLDSPPDQLEVPGASLTVAWSKEGNYLASGNLDRTLSILAWDNPPPWLMQGFPGKVRKLAWSNFSPDQFPQIATACLEGIIIWQQEKKGGQWQNTVLENHQGFVRDLSFHPSQPILASASDDGRIILWQDQKSIKTLKIETGGFSSLQWHKQGNYLAAGTNHGEVLIWELVSGEKLKKGFG</sequence>
<dbReference type="SMART" id="SM00320">
    <property type="entry name" value="WD40"/>
    <property type="match status" value="6"/>
</dbReference>
<dbReference type="OrthoDB" id="434800at2"/>
<keyword evidence="1" id="KW-0853">WD repeat</keyword>
<evidence type="ECO:0000259" key="3">
    <source>
        <dbReference type="Pfam" id="PF12894"/>
    </source>
</evidence>
<dbReference type="GO" id="GO:0000027">
    <property type="term" value="P:ribosomal large subunit assembly"/>
    <property type="evidence" value="ECO:0007669"/>
    <property type="project" value="TreeGrafter"/>
</dbReference>
<dbReference type="InterPro" id="IPR011047">
    <property type="entry name" value="Quinoprotein_ADH-like_sf"/>
</dbReference>
<protein>
    <submittedName>
        <fullName evidence="4">WD40 repeat domain-containing protein</fullName>
    </submittedName>
</protein>
<evidence type="ECO:0000256" key="2">
    <source>
        <dbReference type="ARBA" id="ARBA00022737"/>
    </source>
</evidence>
<dbReference type="Pfam" id="PF12894">
    <property type="entry name" value="ANAPC4_WD40"/>
    <property type="match status" value="1"/>
</dbReference>
<dbReference type="AlphaFoldDB" id="A0A5B8NKK9"/>